<dbReference type="InterPro" id="IPR033939">
    <property type="entry name" value="BCAT_family"/>
</dbReference>
<dbReference type="InterPro" id="IPR036038">
    <property type="entry name" value="Aminotransferase-like"/>
</dbReference>
<evidence type="ECO:0000256" key="14">
    <source>
        <dbReference type="ARBA" id="ARBA00049229"/>
    </source>
</evidence>
<evidence type="ECO:0000256" key="8">
    <source>
        <dbReference type="ARBA" id="ARBA00022605"/>
    </source>
</evidence>
<dbReference type="InterPro" id="IPR043132">
    <property type="entry name" value="BCAT-like_C"/>
</dbReference>
<dbReference type="PIRSF" id="PIRSF006468">
    <property type="entry name" value="BCAT1"/>
    <property type="match status" value="1"/>
</dbReference>
<dbReference type="GO" id="GO:0004084">
    <property type="term" value="F:branched-chain-amino-acid transaminase activity"/>
    <property type="evidence" value="ECO:0007669"/>
    <property type="project" value="UniProtKB-EC"/>
</dbReference>
<reference evidence="18 19" key="1">
    <citation type="submission" date="2023-07" db="EMBL/GenBank/DDBJ databases">
        <authorList>
            <person name="Lian W.-H."/>
        </authorList>
    </citation>
    <scope>NUCLEOTIDE SEQUENCE [LARGE SCALE GENOMIC DNA]</scope>
    <source>
        <strain evidence="18 19">SYSU DXS3180</strain>
    </source>
</reference>
<dbReference type="Proteomes" id="UP001560573">
    <property type="component" value="Unassembled WGS sequence"/>
</dbReference>
<dbReference type="EMBL" id="JAULBC010000002">
    <property type="protein sequence ID" value="MEX6687633.1"/>
    <property type="molecule type" value="Genomic_DNA"/>
</dbReference>
<evidence type="ECO:0000256" key="11">
    <source>
        <dbReference type="ARBA" id="ARBA00023304"/>
    </source>
</evidence>
<evidence type="ECO:0000256" key="3">
    <source>
        <dbReference type="ARBA" id="ARBA00004824"/>
    </source>
</evidence>
<comment type="pathway">
    <text evidence="5">Amino-acid biosynthesis; L-leucine biosynthesis; L-leucine from 3-methyl-2-oxobutanoate: step 4/4.</text>
</comment>
<comment type="caution">
    <text evidence="18">The sequence shown here is derived from an EMBL/GenBank/DDBJ whole genome shotgun (WGS) entry which is preliminary data.</text>
</comment>
<evidence type="ECO:0000256" key="6">
    <source>
        <dbReference type="ARBA" id="ARBA00009320"/>
    </source>
</evidence>
<keyword evidence="9 17" id="KW-0808">Transferase</keyword>
<evidence type="ECO:0000256" key="16">
    <source>
        <dbReference type="RuleBase" id="RU004516"/>
    </source>
</evidence>
<keyword evidence="7 17" id="KW-0032">Aminotransferase</keyword>
<dbReference type="NCBIfam" id="NF009897">
    <property type="entry name" value="PRK13357.1"/>
    <property type="match status" value="1"/>
</dbReference>
<comment type="similarity">
    <text evidence="6 15">Belongs to the class-IV pyridoxal-phosphate-dependent aminotransferase family.</text>
</comment>
<dbReference type="InterPro" id="IPR018300">
    <property type="entry name" value="Aminotrans_IV_CS"/>
</dbReference>
<comment type="catalytic activity">
    <reaction evidence="14 17">
        <text>L-leucine + 2-oxoglutarate = 4-methyl-2-oxopentanoate + L-glutamate</text>
        <dbReference type="Rhea" id="RHEA:18321"/>
        <dbReference type="ChEBI" id="CHEBI:16810"/>
        <dbReference type="ChEBI" id="CHEBI:17865"/>
        <dbReference type="ChEBI" id="CHEBI:29985"/>
        <dbReference type="ChEBI" id="CHEBI:57427"/>
        <dbReference type="EC" id="2.6.1.42"/>
    </reaction>
</comment>
<dbReference type="NCBIfam" id="TIGR01123">
    <property type="entry name" value="ilvE_II"/>
    <property type="match status" value="1"/>
</dbReference>
<keyword evidence="19" id="KW-1185">Reference proteome</keyword>
<keyword evidence="11 17" id="KW-0100">Branched-chain amino acid biosynthesis</keyword>
<dbReference type="SUPFAM" id="SSF56752">
    <property type="entry name" value="D-aminoacid aminotransferase-like PLP-dependent enzymes"/>
    <property type="match status" value="1"/>
</dbReference>
<evidence type="ECO:0000313" key="18">
    <source>
        <dbReference type="EMBL" id="MEX6687633.1"/>
    </source>
</evidence>
<dbReference type="RefSeq" id="WP_369329037.1">
    <property type="nucleotide sequence ID" value="NZ_JAULBC010000002.1"/>
</dbReference>
<name>A0ABV3ZGL1_9BACT</name>
<proteinExistence type="inferred from homology"/>
<dbReference type="PROSITE" id="PS00770">
    <property type="entry name" value="AA_TRANSFER_CLASS_4"/>
    <property type="match status" value="1"/>
</dbReference>
<dbReference type="PANTHER" id="PTHR11825">
    <property type="entry name" value="SUBGROUP IIII AMINOTRANSFERASE"/>
    <property type="match status" value="1"/>
</dbReference>
<evidence type="ECO:0000256" key="5">
    <source>
        <dbReference type="ARBA" id="ARBA00005072"/>
    </source>
</evidence>
<evidence type="ECO:0000256" key="2">
    <source>
        <dbReference type="ARBA" id="ARBA00003109"/>
    </source>
</evidence>
<dbReference type="EC" id="2.6.1.42" evidence="17"/>
<comment type="cofactor">
    <cofactor evidence="1 16">
        <name>pyridoxal 5'-phosphate</name>
        <dbReference type="ChEBI" id="CHEBI:597326"/>
    </cofactor>
</comment>
<keyword evidence="8 17" id="KW-0028">Amino-acid biosynthesis</keyword>
<dbReference type="InterPro" id="IPR043131">
    <property type="entry name" value="BCAT-like_N"/>
</dbReference>
<evidence type="ECO:0000256" key="7">
    <source>
        <dbReference type="ARBA" id="ARBA00022576"/>
    </source>
</evidence>
<evidence type="ECO:0000256" key="10">
    <source>
        <dbReference type="ARBA" id="ARBA00022898"/>
    </source>
</evidence>
<comment type="catalytic activity">
    <reaction evidence="13 17">
        <text>L-isoleucine + 2-oxoglutarate = (S)-3-methyl-2-oxopentanoate + L-glutamate</text>
        <dbReference type="Rhea" id="RHEA:24801"/>
        <dbReference type="ChEBI" id="CHEBI:16810"/>
        <dbReference type="ChEBI" id="CHEBI:29985"/>
        <dbReference type="ChEBI" id="CHEBI:35146"/>
        <dbReference type="ChEBI" id="CHEBI:58045"/>
        <dbReference type="EC" id="2.6.1.42"/>
    </reaction>
</comment>
<evidence type="ECO:0000256" key="9">
    <source>
        <dbReference type="ARBA" id="ARBA00022679"/>
    </source>
</evidence>
<protein>
    <recommendedName>
        <fullName evidence="17">Branched-chain-amino-acid aminotransferase</fullName>
        <ecNumber evidence="17">2.6.1.42</ecNumber>
    </recommendedName>
</protein>
<gene>
    <name evidence="18" type="ORF">QTN47_09030</name>
</gene>
<keyword evidence="10 16" id="KW-0663">Pyridoxal phosphate</keyword>
<dbReference type="InterPro" id="IPR005786">
    <property type="entry name" value="B_amino_transII"/>
</dbReference>
<sequence>MTEALDITITKTERSKLKDLSLENLPFGKYFTDHMLEAEYADGEWKSVEIKPYQPLMLEPSLAAIHYGQAIFEGIKAYKDEDGNAFIFRPFDNFRRFNRSAERMNMPEVPEDIFIEGMRQLIEIDQDWIPAVKEHSLYIRPFMFSTDAMLGVRPSETYKFMIILSPSGPYFAAPMKIAVEEQYTRAAPGGVGFSKNAGNYGGSLRAATDAKLKGYDQVLWTDAFEHKWLQEVGMMNVFFVINNVAITPSLEEGTILAGVTRDSVITILNDMGIKVEERRISIDEIVEAYKKGQVQEVFGTGTAAVIAPVKELKYKDNAMTFDVTSYKIADEVKQRLTAIRERKAEDVHGWLFNI</sequence>
<dbReference type="Gene3D" id="3.30.470.10">
    <property type="match status" value="1"/>
</dbReference>
<accession>A0ABV3ZGL1</accession>
<comment type="pathway">
    <text evidence="3">Amino-acid biosynthesis; L-isoleucine biosynthesis; L-isoleucine from 2-oxobutanoate: step 4/4.</text>
</comment>
<dbReference type="Pfam" id="PF01063">
    <property type="entry name" value="Aminotran_4"/>
    <property type="match status" value="1"/>
</dbReference>
<evidence type="ECO:0000256" key="4">
    <source>
        <dbReference type="ARBA" id="ARBA00004931"/>
    </source>
</evidence>
<evidence type="ECO:0000256" key="1">
    <source>
        <dbReference type="ARBA" id="ARBA00001933"/>
    </source>
</evidence>
<evidence type="ECO:0000256" key="13">
    <source>
        <dbReference type="ARBA" id="ARBA00048798"/>
    </source>
</evidence>
<evidence type="ECO:0000256" key="12">
    <source>
        <dbReference type="ARBA" id="ARBA00048212"/>
    </source>
</evidence>
<dbReference type="Gene3D" id="3.20.10.10">
    <property type="entry name" value="D-amino Acid Aminotransferase, subunit A, domain 2"/>
    <property type="match status" value="1"/>
</dbReference>
<comment type="catalytic activity">
    <reaction evidence="12 17">
        <text>L-valine + 2-oxoglutarate = 3-methyl-2-oxobutanoate + L-glutamate</text>
        <dbReference type="Rhea" id="RHEA:24813"/>
        <dbReference type="ChEBI" id="CHEBI:11851"/>
        <dbReference type="ChEBI" id="CHEBI:16810"/>
        <dbReference type="ChEBI" id="CHEBI:29985"/>
        <dbReference type="ChEBI" id="CHEBI:57762"/>
        <dbReference type="EC" id="2.6.1.42"/>
    </reaction>
</comment>
<organism evidence="18 19">
    <name type="scientific">Danxiaibacter flavus</name>
    <dbReference type="NCBI Taxonomy" id="3049108"/>
    <lineage>
        <taxon>Bacteria</taxon>
        <taxon>Pseudomonadati</taxon>
        <taxon>Bacteroidota</taxon>
        <taxon>Chitinophagia</taxon>
        <taxon>Chitinophagales</taxon>
        <taxon>Chitinophagaceae</taxon>
        <taxon>Danxiaibacter</taxon>
    </lineage>
</organism>
<evidence type="ECO:0000256" key="15">
    <source>
        <dbReference type="RuleBase" id="RU004106"/>
    </source>
</evidence>
<dbReference type="CDD" id="cd01557">
    <property type="entry name" value="BCAT_beta_family"/>
    <property type="match status" value="1"/>
</dbReference>
<evidence type="ECO:0000256" key="17">
    <source>
        <dbReference type="RuleBase" id="RU004517"/>
    </source>
</evidence>
<comment type="function">
    <text evidence="2">Acts on leucine, isoleucine and valine.</text>
</comment>
<evidence type="ECO:0000313" key="19">
    <source>
        <dbReference type="Proteomes" id="UP001560573"/>
    </source>
</evidence>
<dbReference type="PANTHER" id="PTHR11825:SF44">
    <property type="entry name" value="BRANCHED-CHAIN-AMINO-ACID AMINOTRANSFERASE"/>
    <property type="match status" value="1"/>
</dbReference>
<dbReference type="InterPro" id="IPR001544">
    <property type="entry name" value="Aminotrans_IV"/>
</dbReference>
<comment type="pathway">
    <text evidence="4">Amino-acid biosynthesis; L-valine biosynthesis; L-valine from pyruvate: step 4/4.</text>
</comment>